<dbReference type="GO" id="GO:0045454">
    <property type="term" value="P:cell redox homeostasis"/>
    <property type="evidence" value="ECO:0007669"/>
    <property type="project" value="TreeGrafter"/>
</dbReference>
<protein>
    <submittedName>
        <fullName evidence="4">Thioredoxin family protein</fullName>
    </submittedName>
</protein>
<dbReference type="PROSITE" id="PS51352">
    <property type="entry name" value="THIOREDOXIN_2"/>
    <property type="match status" value="1"/>
</dbReference>
<feature type="signal peptide" evidence="2">
    <location>
        <begin position="1"/>
        <end position="19"/>
    </location>
</feature>
<dbReference type="PANTHER" id="PTHR32234">
    <property type="entry name" value="THIOL:DISULFIDE INTERCHANGE PROTEIN DSBD"/>
    <property type="match status" value="1"/>
</dbReference>
<evidence type="ECO:0000259" key="3">
    <source>
        <dbReference type="PROSITE" id="PS51352"/>
    </source>
</evidence>
<dbReference type="Gene3D" id="3.40.30.10">
    <property type="entry name" value="Glutaredoxin"/>
    <property type="match status" value="1"/>
</dbReference>
<name>A0A412TSI4_9BACT</name>
<dbReference type="EMBL" id="QRYC01000008">
    <property type="protein sequence ID" value="RGU56753.1"/>
    <property type="molecule type" value="Genomic_DNA"/>
</dbReference>
<dbReference type="InterPro" id="IPR036249">
    <property type="entry name" value="Thioredoxin-like_sf"/>
</dbReference>
<dbReference type="RefSeq" id="WP_022161314.1">
    <property type="nucleotide sequence ID" value="NZ_JADMUD010000004.1"/>
</dbReference>
<feature type="chain" id="PRO_5019406729" evidence="2">
    <location>
        <begin position="20"/>
        <end position="401"/>
    </location>
</feature>
<proteinExistence type="predicted"/>
<dbReference type="SUPFAM" id="SSF52833">
    <property type="entry name" value="Thioredoxin-like"/>
    <property type="match status" value="1"/>
</dbReference>
<dbReference type="PROSITE" id="PS00194">
    <property type="entry name" value="THIOREDOXIN_1"/>
    <property type="match status" value="1"/>
</dbReference>
<sequence length="401" mass="46910">MSKLFLLVVTMSWSIIASAQGIDFFHGSYEEALKKARSENKGIFVDVYTSWCGPCKKMAREVFTQAGVGDYFNTHFVCLKLDAEKDKEHPFFQHFKATAFPAFFWLNGEGEIWDMHVGYAEPQEFLKLAAAAAQSDLNKQLDEGRRRWESGERTPDLIRDYVLGVLSKVEPDRVEPMMWEYLEGLSSELLETEENYRFLKRFMQRAEDNLAFRTLLNKAEIYQKYEKGYDFWINMYRMVVRCGIVQREEPEAYQAYLRFLKELNLPLAGMYLEILNMEYTLFEKDFQKGIPEAMKLIGKYKEKHPYLAGQFFYTLIIAGFFQEEQVGMELADQVVDMAYQALKTIPSKENLLYLSVAYARKGDYKKAFELMAGEPFFPSPVLSNALYKYLNLPVFHRDYIK</sequence>
<dbReference type="Pfam" id="PF13098">
    <property type="entry name" value="Thioredoxin_2"/>
    <property type="match status" value="1"/>
</dbReference>
<dbReference type="Proteomes" id="UP000284243">
    <property type="component" value="Unassembled WGS sequence"/>
</dbReference>
<keyword evidence="2" id="KW-0732">Signal</keyword>
<evidence type="ECO:0000256" key="1">
    <source>
        <dbReference type="ARBA" id="ARBA00023284"/>
    </source>
</evidence>
<reference evidence="4 5" key="1">
    <citation type="submission" date="2018-08" db="EMBL/GenBank/DDBJ databases">
        <title>A genome reference for cultivated species of the human gut microbiota.</title>
        <authorList>
            <person name="Zou Y."/>
            <person name="Xue W."/>
            <person name="Luo G."/>
        </authorList>
    </citation>
    <scope>NUCLEOTIDE SEQUENCE [LARGE SCALE GENOMIC DNA]</scope>
    <source>
        <strain evidence="4 5">AF16-14</strain>
    </source>
</reference>
<keyword evidence="1" id="KW-0676">Redox-active center</keyword>
<dbReference type="InterPro" id="IPR013766">
    <property type="entry name" value="Thioredoxin_domain"/>
</dbReference>
<evidence type="ECO:0000313" key="4">
    <source>
        <dbReference type="EMBL" id="RGU56753.1"/>
    </source>
</evidence>
<accession>A0A412TSI4</accession>
<evidence type="ECO:0000256" key="2">
    <source>
        <dbReference type="SAM" id="SignalP"/>
    </source>
</evidence>
<dbReference type="GO" id="GO:0015035">
    <property type="term" value="F:protein-disulfide reductase activity"/>
    <property type="evidence" value="ECO:0007669"/>
    <property type="project" value="TreeGrafter"/>
</dbReference>
<dbReference type="InterPro" id="IPR012336">
    <property type="entry name" value="Thioredoxin-like_fold"/>
</dbReference>
<organism evidence="4 5">
    <name type="scientific">Odoribacter splanchnicus</name>
    <dbReference type="NCBI Taxonomy" id="28118"/>
    <lineage>
        <taxon>Bacteria</taxon>
        <taxon>Pseudomonadati</taxon>
        <taxon>Bacteroidota</taxon>
        <taxon>Bacteroidia</taxon>
        <taxon>Bacteroidales</taxon>
        <taxon>Odoribacteraceae</taxon>
        <taxon>Odoribacter</taxon>
    </lineage>
</organism>
<gene>
    <name evidence="4" type="ORF">DWW57_07735</name>
</gene>
<dbReference type="InterPro" id="IPR017937">
    <property type="entry name" value="Thioredoxin_CS"/>
</dbReference>
<evidence type="ECO:0000313" key="5">
    <source>
        <dbReference type="Proteomes" id="UP000284243"/>
    </source>
</evidence>
<comment type="caution">
    <text evidence="4">The sequence shown here is derived from an EMBL/GenBank/DDBJ whole genome shotgun (WGS) entry which is preliminary data.</text>
</comment>
<dbReference type="PANTHER" id="PTHR32234:SF0">
    <property type="entry name" value="THIOL:DISULFIDE INTERCHANGE PROTEIN DSBD"/>
    <property type="match status" value="1"/>
</dbReference>
<dbReference type="AlphaFoldDB" id="A0A412TSI4"/>
<feature type="domain" description="Thioredoxin" evidence="3">
    <location>
        <begin position="4"/>
        <end position="134"/>
    </location>
</feature>